<proteinExistence type="predicted"/>
<feature type="compositionally biased region" description="Low complexity" evidence="1">
    <location>
        <begin position="46"/>
        <end position="83"/>
    </location>
</feature>
<sequence>IRRPLLSLRKHLVSLFRSIHRDSFQASAMAFMIPIVKKDFELYLGHSSSSKSSSASSTSSGSSGHLSLSSSPPSKCSSRQSSRPVSRCMDNVAVPSSSSKYGTILKEAASKRSGRSAR</sequence>
<name>A0A131Z9W1_RHIAP</name>
<evidence type="ECO:0000256" key="1">
    <source>
        <dbReference type="SAM" id="MobiDB-lite"/>
    </source>
</evidence>
<dbReference type="EMBL" id="GEDV01001301">
    <property type="protein sequence ID" value="JAP87256.1"/>
    <property type="molecule type" value="Transcribed_RNA"/>
</dbReference>
<feature type="non-terminal residue" evidence="2">
    <location>
        <position position="1"/>
    </location>
</feature>
<reference evidence="2" key="1">
    <citation type="journal article" date="2016" name="Ticks Tick Borne Dis.">
        <title>De novo assembly and annotation of the salivary gland transcriptome of Rhipicephalus appendiculatus male and female ticks during blood feeding.</title>
        <authorList>
            <person name="de Castro M.H."/>
            <person name="de Klerk D."/>
            <person name="Pienaar R."/>
            <person name="Latif A.A."/>
            <person name="Rees D.J."/>
            <person name="Mans B.J."/>
        </authorList>
    </citation>
    <scope>NUCLEOTIDE SEQUENCE</scope>
    <source>
        <tissue evidence="2">Salivary glands</tissue>
    </source>
</reference>
<organism evidence="2">
    <name type="scientific">Rhipicephalus appendiculatus</name>
    <name type="common">Brown ear tick</name>
    <dbReference type="NCBI Taxonomy" id="34631"/>
    <lineage>
        <taxon>Eukaryota</taxon>
        <taxon>Metazoa</taxon>
        <taxon>Ecdysozoa</taxon>
        <taxon>Arthropoda</taxon>
        <taxon>Chelicerata</taxon>
        <taxon>Arachnida</taxon>
        <taxon>Acari</taxon>
        <taxon>Parasitiformes</taxon>
        <taxon>Ixodida</taxon>
        <taxon>Ixodoidea</taxon>
        <taxon>Ixodidae</taxon>
        <taxon>Rhipicephalinae</taxon>
        <taxon>Rhipicephalus</taxon>
        <taxon>Rhipicephalus</taxon>
    </lineage>
</organism>
<evidence type="ECO:0000313" key="2">
    <source>
        <dbReference type="EMBL" id="JAP87256.1"/>
    </source>
</evidence>
<dbReference type="AlphaFoldDB" id="A0A131Z9W1"/>
<protein>
    <submittedName>
        <fullName evidence="2">Uncharacterized protein</fullName>
    </submittedName>
</protein>
<accession>A0A131Z9W1</accession>
<feature type="region of interest" description="Disordered" evidence="1">
    <location>
        <begin position="46"/>
        <end position="98"/>
    </location>
</feature>